<keyword evidence="3" id="KW-1185">Reference proteome</keyword>
<evidence type="ECO:0000256" key="1">
    <source>
        <dbReference type="SAM" id="Phobius"/>
    </source>
</evidence>
<keyword evidence="1" id="KW-0812">Transmembrane</keyword>
<sequence length="194" mass="21746">MTRRCHACIAQQGKHAGGYHATIPGRAYRFSGNKSEPGVSVSVGLGVDIRHVDLPKATAMDERANVFGPDRIVARYVIIAAVVVVISAGVWGLYLCDTWNQVRRESMQAQSRIENIIDEQNISGFARVLYYFDRVDFVGEGFGKEEILGMKDVCKEYEWIKGVKISGASLSAEDLTEIRREFDPIVVWIREEAY</sequence>
<dbReference type="EMBL" id="CP002546">
    <property type="protein sequence ID" value="ADY60235.1"/>
    <property type="molecule type" value="Genomic_DNA"/>
</dbReference>
<feature type="transmembrane region" description="Helical" evidence="1">
    <location>
        <begin position="73"/>
        <end position="94"/>
    </location>
</feature>
<accession>F0SRR9</accession>
<dbReference type="Proteomes" id="UP000006860">
    <property type="component" value="Chromosome"/>
</dbReference>
<name>F0SRR9_RUBBR</name>
<evidence type="ECO:0000313" key="3">
    <source>
        <dbReference type="Proteomes" id="UP000006860"/>
    </source>
</evidence>
<evidence type="ECO:0000313" key="2">
    <source>
        <dbReference type="EMBL" id="ADY60235.1"/>
    </source>
</evidence>
<dbReference type="STRING" id="756272.Plabr_2635"/>
<reference evidence="3" key="1">
    <citation type="submission" date="2011-02" db="EMBL/GenBank/DDBJ databases">
        <title>The complete genome of Planctomyces brasiliensis DSM 5305.</title>
        <authorList>
            <person name="Lucas S."/>
            <person name="Copeland A."/>
            <person name="Lapidus A."/>
            <person name="Bruce D."/>
            <person name="Goodwin L."/>
            <person name="Pitluck S."/>
            <person name="Kyrpides N."/>
            <person name="Mavromatis K."/>
            <person name="Pagani I."/>
            <person name="Ivanova N."/>
            <person name="Ovchinnikova G."/>
            <person name="Lu M."/>
            <person name="Detter J.C."/>
            <person name="Han C."/>
            <person name="Land M."/>
            <person name="Hauser L."/>
            <person name="Markowitz V."/>
            <person name="Cheng J.-F."/>
            <person name="Hugenholtz P."/>
            <person name="Woyke T."/>
            <person name="Wu D."/>
            <person name="Tindall B."/>
            <person name="Pomrenke H.G."/>
            <person name="Brambilla E."/>
            <person name="Klenk H.-P."/>
            <person name="Eisen J.A."/>
        </authorList>
    </citation>
    <scope>NUCLEOTIDE SEQUENCE [LARGE SCALE GENOMIC DNA]</scope>
    <source>
        <strain evidence="3">ATCC 49424 / DSM 5305 / JCM 21570 / NBRC 103401 / IFAM 1448</strain>
    </source>
</reference>
<protein>
    <submittedName>
        <fullName evidence="2">Uncharacterized protein</fullName>
    </submittedName>
</protein>
<dbReference type="KEGG" id="pbs:Plabr_2635"/>
<keyword evidence="1" id="KW-0472">Membrane</keyword>
<gene>
    <name evidence="2" type="ordered locus">Plabr_2635</name>
</gene>
<proteinExistence type="predicted"/>
<keyword evidence="1" id="KW-1133">Transmembrane helix</keyword>
<organism evidence="2 3">
    <name type="scientific">Rubinisphaera brasiliensis (strain ATCC 49424 / DSM 5305 / JCM 21570 / IAM 15109 / NBRC 103401 / IFAM 1448)</name>
    <name type="common">Planctomyces brasiliensis</name>
    <dbReference type="NCBI Taxonomy" id="756272"/>
    <lineage>
        <taxon>Bacteria</taxon>
        <taxon>Pseudomonadati</taxon>
        <taxon>Planctomycetota</taxon>
        <taxon>Planctomycetia</taxon>
        <taxon>Planctomycetales</taxon>
        <taxon>Planctomycetaceae</taxon>
        <taxon>Rubinisphaera</taxon>
    </lineage>
</organism>
<dbReference type="AlphaFoldDB" id="F0SRR9"/>
<dbReference type="HOGENOM" id="CLU_1401546_0_0_0"/>